<evidence type="ECO:0000313" key="3">
    <source>
        <dbReference type="Proteomes" id="UP001054945"/>
    </source>
</evidence>
<accession>A0AAV4NPY5</accession>
<sequence length="116" mass="12985">MPKTFEEFPRRVFPAIRTNRRGFTSAGLLFDSSALSRAYDIPIVCSVDSANIIREFFCFPETPRSAEERGGKGPPANPKADNLSEGVRLGKSADDLFRYLLEFHFSLENRPLSRGG</sequence>
<dbReference type="Proteomes" id="UP001054945">
    <property type="component" value="Unassembled WGS sequence"/>
</dbReference>
<evidence type="ECO:0000313" key="2">
    <source>
        <dbReference type="EMBL" id="GIX86836.1"/>
    </source>
</evidence>
<dbReference type="AlphaFoldDB" id="A0AAV4NPY5"/>
<name>A0AAV4NPY5_CAEEX</name>
<reference evidence="2 3" key="1">
    <citation type="submission" date="2021-06" db="EMBL/GenBank/DDBJ databases">
        <title>Caerostris extrusa draft genome.</title>
        <authorList>
            <person name="Kono N."/>
            <person name="Arakawa K."/>
        </authorList>
    </citation>
    <scope>NUCLEOTIDE SEQUENCE [LARGE SCALE GENOMIC DNA]</scope>
</reference>
<feature type="region of interest" description="Disordered" evidence="1">
    <location>
        <begin position="63"/>
        <end position="85"/>
    </location>
</feature>
<organism evidence="2 3">
    <name type="scientific">Caerostris extrusa</name>
    <name type="common">Bark spider</name>
    <name type="synonym">Caerostris bankana</name>
    <dbReference type="NCBI Taxonomy" id="172846"/>
    <lineage>
        <taxon>Eukaryota</taxon>
        <taxon>Metazoa</taxon>
        <taxon>Ecdysozoa</taxon>
        <taxon>Arthropoda</taxon>
        <taxon>Chelicerata</taxon>
        <taxon>Arachnida</taxon>
        <taxon>Araneae</taxon>
        <taxon>Araneomorphae</taxon>
        <taxon>Entelegynae</taxon>
        <taxon>Araneoidea</taxon>
        <taxon>Araneidae</taxon>
        <taxon>Caerostris</taxon>
    </lineage>
</organism>
<dbReference type="EMBL" id="BPLR01021174">
    <property type="protein sequence ID" value="GIX86836.1"/>
    <property type="molecule type" value="Genomic_DNA"/>
</dbReference>
<proteinExistence type="predicted"/>
<comment type="caution">
    <text evidence="2">The sequence shown here is derived from an EMBL/GenBank/DDBJ whole genome shotgun (WGS) entry which is preliminary data.</text>
</comment>
<keyword evidence="3" id="KW-1185">Reference proteome</keyword>
<protein>
    <submittedName>
        <fullName evidence="2">Uncharacterized protein</fullName>
    </submittedName>
</protein>
<gene>
    <name evidence="2" type="ORF">CEXT_772561</name>
</gene>
<evidence type="ECO:0000256" key="1">
    <source>
        <dbReference type="SAM" id="MobiDB-lite"/>
    </source>
</evidence>